<reference evidence="1 2" key="1">
    <citation type="journal article" date="2019" name="Genome Biol. Evol.">
        <title>Insights into the evolution of the New World diploid cottons (Gossypium, subgenus Houzingenia) based on genome sequencing.</title>
        <authorList>
            <person name="Grover C.E."/>
            <person name="Arick M.A. 2nd"/>
            <person name="Thrash A."/>
            <person name="Conover J.L."/>
            <person name="Sanders W.S."/>
            <person name="Peterson D.G."/>
            <person name="Frelichowski J.E."/>
            <person name="Scheffler J.A."/>
            <person name="Scheffler B.E."/>
            <person name="Wendel J.F."/>
        </authorList>
    </citation>
    <scope>NUCLEOTIDE SEQUENCE [LARGE SCALE GENOMIC DNA]</scope>
    <source>
        <strain evidence="1">1</strain>
        <tissue evidence="1">Leaf</tissue>
    </source>
</reference>
<accession>A0A7J9NDG7</accession>
<evidence type="ECO:0000313" key="1">
    <source>
        <dbReference type="EMBL" id="MBA0881332.1"/>
    </source>
</evidence>
<sequence>ADKRQLGELKHLSSRRKRKQNVVLLGKTVKCQTLDGNSPVAKSITSLRSDPSSMEHVESCVNQQGPPCKAKYSWVTDSEVVLELTGAVAKASIHWAIVTIYGPKPRWSIHNQDEAWFSPKCIEAQQLTRHLGVKHCFGVGRKNGIKSRQTLNTRYDLKITGSRSTSKTIGDKLHRQEGKNPDYQLRPLNDRSIIKEMNGAKRFVEAVRCKNASVGEYFALGESTCVSGSSRSGSE</sequence>
<keyword evidence="2" id="KW-1185">Reference proteome</keyword>
<comment type="caution">
    <text evidence="1">The sequence shown here is derived from an EMBL/GenBank/DDBJ whole genome shotgun (WGS) entry which is preliminary data.</text>
</comment>
<dbReference type="Proteomes" id="UP000593576">
    <property type="component" value="Unassembled WGS sequence"/>
</dbReference>
<dbReference type="AlphaFoldDB" id="A0A7J9NDG7"/>
<dbReference type="EMBL" id="JABFAF010279112">
    <property type="protein sequence ID" value="MBA0881332.1"/>
    <property type="molecule type" value="Genomic_DNA"/>
</dbReference>
<feature type="non-terminal residue" evidence="1">
    <location>
        <position position="235"/>
    </location>
</feature>
<proteinExistence type="predicted"/>
<gene>
    <name evidence="1" type="ORF">Goshw_015559</name>
</gene>
<evidence type="ECO:0000313" key="2">
    <source>
        <dbReference type="Proteomes" id="UP000593576"/>
    </source>
</evidence>
<name>A0A7J9NDG7_GOSSC</name>
<organism evidence="1 2">
    <name type="scientific">Gossypium schwendimanii</name>
    <name type="common">Cotton</name>
    <dbReference type="NCBI Taxonomy" id="34291"/>
    <lineage>
        <taxon>Eukaryota</taxon>
        <taxon>Viridiplantae</taxon>
        <taxon>Streptophyta</taxon>
        <taxon>Embryophyta</taxon>
        <taxon>Tracheophyta</taxon>
        <taxon>Spermatophyta</taxon>
        <taxon>Magnoliopsida</taxon>
        <taxon>eudicotyledons</taxon>
        <taxon>Gunneridae</taxon>
        <taxon>Pentapetalae</taxon>
        <taxon>rosids</taxon>
        <taxon>malvids</taxon>
        <taxon>Malvales</taxon>
        <taxon>Malvaceae</taxon>
        <taxon>Malvoideae</taxon>
        <taxon>Gossypium</taxon>
    </lineage>
</organism>
<dbReference type="OrthoDB" id="957631at2759"/>
<feature type="non-terminal residue" evidence="1">
    <location>
        <position position="1"/>
    </location>
</feature>
<protein>
    <submittedName>
        <fullName evidence="1">Uncharacterized protein</fullName>
    </submittedName>
</protein>